<dbReference type="Proteomes" id="UP000192902">
    <property type="component" value="Chromosome"/>
</dbReference>
<name>A0A1W6BYE4_9BACT</name>
<organism evidence="2 3">
    <name type="scientific">Campylobacter cuniculorum DSM 23162 = LMG 24588</name>
    <dbReference type="NCBI Taxonomy" id="1121267"/>
    <lineage>
        <taxon>Bacteria</taxon>
        <taxon>Pseudomonadati</taxon>
        <taxon>Campylobacterota</taxon>
        <taxon>Epsilonproteobacteria</taxon>
        <taxon>Campylobacterales</taxon>
        <taxon>Campylobacteraceae</taxon>
        <taxon>Campylobacter</taxon>
    </lineage>
</organism>
<feature type="transmembrane region" description="Helical" evidence="1">
    <location>
        <begin position="21"/>
        <end position="42"/>
    </location>
</feature>
<proteinExistence type="predicted"/>
<dbReference type="AlphaFoldDB" id="A0A1W6BYE4"/>
<feature type="transmembrane region" description="Helical" evidence="1">
    <location>
        <begin position="93"/>
        <end position="118"/>
    </location>
</feature>
<keyword evidence="1" id="KW-1133">Transmembrane helix</keyword>
<dbReference type="RefSeq" id="WP_027305991.1">
    <property type="nucleotide sequence ID" value="NZ_CP020867.1"/>
</dbReference>
<dbReference type="EMBL" id="CP020867">
    <property type="protein sequence ID" value="ARJ57108.1"/>
    <property type="molecule type" value="Genomic_DNA"/>
</dbReference>
<gene>
    <name evidence="2" type="ORF">CCUN_1525</name>
</gene>
<protein>
    <submittedName>
        <fullName evidence="2">Uncharacterized protein</fullName>
    </submittedName>
</protein>
<sequence>MEQIIMVFSNDDFLLALTYNFLLYASLGMLFLAGICFVMYCFRRIEFLLVFSQFTLYSFVLMGLIFLLFGMAFDDIDLNINHYMDESFKRFFHLIFFFLAPLVCIALLIALAFILCLGRRMILKTIAKIKKGNKNE</sequence>
<keyword evidence="1" id="KW-0472">Membrane</keyword>
<reference evidence="2 3" key="1">
    <citation type="submission" date="2017-04" db="EMBL/GenBank/DDBJ databases">
        <title>Complete genome sequence of the Campylobacter cuniculorum type strain LMG24588.</title>
        <authorList>
            <person name="Miller W.G."/>
            <person name="Yee E."/>
            <person name="Revez J."/>
            <person name="Bono J.L."/>
            <person name="Rossi M."/>
        </authorList>
    </citation>
    <scope>NUCLEOTIDE SEQUENCE [LARGE SCALE GENOMIC DNA]</scope>
    <source>
        <strain evidence="2 3">LMG 24588</strain>
    </source>
</reference>
<evidence type="ECO:0000313" key="3">
    <source>
        <dbReference type="Proteomes" id="UP000192902"/>
    </source>
</evidence>
<evidence type="ECO:0000313" key="2">
    <source>
        <dbReference type="EMBL" id="ARJ57108.1"/>
    </source>
</evidence>
<evidence type="ECO:0000256" key="1">
    <source>
        <dbReference type="SAM" id="Phobius"/>
    </source>
</evidence>
<dbReference type="KEGG" id="ccun:CCUN_1525"/>
<accession>A0A1W6BYE4</accession>
<feature type="transmembrane region" description="Helical" evidence="1">
    <location>
        <begin position="54"/>
        <end position="73"/>
    </location>
</feature>
<keyword evidence="1" id="KW-0812">Transmembrane</keyword>
<dbReference type="STRING" id="1121267.CCUN_1525"/>